<feature type="transmembrane region" description="Helical" evidence="1">
    <location>
        <begin position="252"/>
        <end position="271"/>
    </location>
</feature>
<protein>
    <submittedName>
        <fullName evidence="2">Uncharacterized protein</fullName>
    </submittedName>
</protein>
<proteinExistence type="predicted"/>
<feature type="transmembrane region" description="Helical" evidence="1">
    <location>
        <begin position="154"/>
        <end position="179"/>
    </location>
</feature>
<dbReference type="EMBL" id="CP022198">
    <property type="protein sequence ID" value="AXA68055.1"/>
    <property type="molecule type" value="Genomic_DNA"/>
</dbReference>
<sequence length="349" mass="38779">MPRWTDQPATDTDAVFDFILKFSGTFLRRHASLLAKVLPPTLGFGMFLAYFARNHFYPSFDLFQFSSLLLAAACLGFLTIGAFFAALFLPGAWVYYGFINTAAIKEDIIYALPYRGEGRFRKLMLLMALVFFVPYLLIGLSDAIILFFVDPELFLGVSLLAPVLITLVAGVVVQWLFALPSFSFLKFVWQAYVPVMVVGYFIVWMLGKAYPLVNEWPLLTKWATLCVAPLAIAFVVTMTSMIFIAGWKAAMMFSLFFALFLAGYSGVLTTLPETMVKTLGLGNYQAKAIVLDTSYCAKEQARVLPTDDQCVLKDVQVVWSLGEAFVLRLADGSTARLPASAIRALVKPQ</sequence>
<feature type="transmembrane region" description="Helical" evidence="1">
    <location>
        <begin position="124"/>
        <end position="148"/>
    </location>
</feature>
<accession>A0A2Z5AB52</accession>
<feature type="transmembrane region" description="Helical" evidence="1">
    <location>
        <begin position="191"/>
        <end position="210"/>
    </location>
</feature>
<evidence type="ECO:0000313" key="3">
    <source>
        <dbReference type="Proteomes" id="UP000250579"/>
    </source>
</evidence>
<gene>
    <name evidence="2" type="ORF">CE139_20375</name>
</gene>
<organism evidence="2 3">
    <name type="scientific">Pseudomonas oryzihabitans</name>
    <dbReference type="NCBI Taxonomy" id="47885"/>
    <lineage>
        <taxon>Bacteria</taxon>
        <taxon>Pseudomonadati</taxon>
        <taxon>Pseudomonadota</taxon>
        <taxon>Gammaproteobacteria</taxon>
        <taxon>Pseudomonadales</taxon>
        <taxon>Pseudomonadaceae</taxon>
        <taxon>Pseudomonas</taxon>
    </lineage>
</organism>
<dbReference type="STRING" id="47885.APT59_15345"/>
<dbReference type="RefSeq" id="WP_208692097.1">
    <property type="nucleotide sequence ID" value="NZ_CP022198.1"/>
</dbReference>
<dbReference type="AlphaFoldDB" id="A0A2Z5AB52"/>
<evidence type="ECO:0000313" key="2">
    <source>
        <dbReference type="EMBL" id="AXA68055.1"/>
    </source>
</evidence>
<reference evidence="2 3" key="1">
    <citation type="submission" date="2017-06" db="EMBL/GenBank/DDBJ databases">
        <title>Evolution towards high GC content and high-temperature stress adaptation in endophytic Pseudomonas oryzihabitans impacted its plant-growth promoting traits.</title>
        <authorList>
            <person name="Nascimento F.X."/>
        </authorList>
    </citation>
    <scope>NUCLEOTIDE SEQUENCE [LARGE SCALE GENOMIC DNA]</scope>
    <source>
        <strain evidence="2 3">MS8</strain>
    </source>
</reference>
<dbReference type="Proteomes" id="UP000250579">
    <property type="component" value="Chromosome"/>
</dbReference>
<feature type="transmembrane region" description="Helical" evidence="1">
    <location>
        <begin position="33"/>
        <end position="53"/>
    </location>
</feature>
<keyword evidence="1" id="KW-0472">Membrane</keyword>
<keyword evidence="1" id="KW-0812">Transmembrane</keyword>
<feature type="transmembrane region" description="Helical" evidence="1">
    <location>
        <begin position="65"/>
        <end position="87"/>
    </location>
</feature>
<keyword evidence="1" id="KW-1133">Transmembrane helix</keyword>
<evidence type="ECO:0000256" key="1">
    <source>
        <dbReference type="SAM" id="Phobius"/>
    </source>
</evidence>
<name>A0A2Z5AB52_9PSED</name>
<feature type="transmembrane region" description="Helical" evidence="1">
    <location>
        <begin position="222"/>
        <end position="245"/>
    </location>
</feature>